<dbReference type="SUPFAM" id="SSF81901">
    <property type="entry name" value="HCP-like"/>
    <property type="match status" value="1"/>
</dbReference>
<dbReference type="InterPro" id="IPR052945">
    <property type="entry name" value="Mitotic_Regulator"/>
</dbReference>
<dbReference type="Proteomes" id="UP001529491">
    <property type="component" value="Chromosome"/>
</dbReference>
<gene>
    <name evidence="2" type="ORF">RGE70_15135</name>
</gene>
<organism evidence="2 3">
    <name type="scientific">Shewanella youngdeokensis</name>
    <dbReference type="NCBI Taxonomy" id="2999068"/>
    <lineage>
        <taxon>Bacteria</taxon>
        <taxon>Pseudomonadati</taxon>
        <taxon>Pseudomonadota</taxon>
        <taxon>Gammaproteobacteria</taxon>
        <taxon>Alteromonadales</taxon>
        <taxon>Shewanellaceae</taxon>
        <taxon>Shewanella</taxon>
    </lineage>
</organism>
<dbReference type="Pfam" id="PF08238">
    <property type="entry name" value="Sel1"/>
    <property type="match status" value="3"/>
</dbReference>
<protein>
    <submittedName>
        <fullName evidence="2">Tetratricopeptide repeat protein</fullName>
    </submittedName>
</protein>
<name>A0ABZ0JWE9_9GAMM</name>
<evidence type="ECO:0000256" key="1">
    <source>
        <dbReference type="SAM" id="SignalP"/>
    </source>
</evidence>
<keyword evidence="3" id="KW-1185">Reference proteome</keyword>
<accession>A0ABZ0JWE9</accession>
<dbReference type="PANTHER" id="PTHR43628:SF1">
    <property type="entry name" value="CHITIN SYNTHASE REGULATORY FACTOR 2-RELATED"/>
    <property type="match status" value="1"/>
</dbReference>
<dbReference type="PANTHER" id="PTHR43628">
    <property type="entry name" value="ACTIVATOR OF C KINASE PROTEIN 1-RELATED"/>
    <property type="match status" value="1"/>
</dbReference>
<sequence length="259" mass="28204">MTFRPWILNAAVLLVTLSSTAHAFSIPQPASAIEASRVAHVHLKATQEDADAQYLLGLMYLSGRFVKQDYAVGIDWTTSAAQQGHAKAQQTVADLTFEGTLVKRNLLTATQWYTALSQQGSKWADFRLGFIYAAGGEGIERNCGKAVEQFKRVGDDVSLGNVAWILATCPEAQYRDGEQALALSLSLLESNQNDPSSLDNLAAAYAELGDFNAAILTQQKAIAALALSTDKSKSTEFEQRLSTYQNLKPYREIIPLVGK</sequence>
<evidence type="ECO:0000313" key="3">
    <source>
        <dbReference type="Proteomes" id="UP001529491"/>
    </source>
</evidence>
<dbReference type="InterPro" id="IPR011990">
    <property type="entry name" value="TPR-like_helical_dom_sf"/>
</dbReference>
<dbReference type="EMBL" id="CP136522">
    <property type="protein sequence ID" value="WOT04635.1"/>
    <property type="molecule type" value="Genomic_DNA"/>
</dbReference>
<dbReference type="Gene3D" id="1.25.40.10">
    <property type="entry name" value="Tetratricopeptide repeat domain"/>
    <property type="match status" value="2"/>
</dbReference>
<evidence type="ECO:0000313" key="2">
    <source>
        <dbReference type="EMBL" id="WOT04635.1"/>
    </source>
</evidence>
<keyword evidence="1" id="KW-0732">Signal</keyword>
<dbReference type="SMART" id="SM00671">
    <property type="entry name" value="SEL1"/>
    <property type="match status" value="3"/>
</dbReference>
<reference evidence="2 3" key="1">
    <citation type="submission" date="2023-10" db="EMBL/GenBank/DDBJ databases">
        <title>Complete genome sequence of Shewanella sp. DAU334.</title>
        <authorList>
            <person name="Lee Y.-S."/>
            <person name="Jeong H.-R."/>
            <person name="Hwang E.-J."/>
            <person name="Choi Y.-L."/>
            <person name="Kim G.-D."/>
        </authorList>
    </citation>
    <scope>NUCLEOTIDE SEQUENCE [LARGE SCALE GENOMIC DNA]</scope>
    <source>
        <strain evidence="2 3">DAU334</strain>
    </source>
</reference>
<dbReference type="RefSeq" id="WP_310472273.1">
    <property type="nucleotide sequence ID" value="NZ_CP136522.1"/>
</dbReference>
<feature type="signal peptide" evidence="1">
    <location>
        <begin position="1"/>
        <end position="23"/>
    </location>
</feature>
<proteinExistence type="predicted"/>
<feature type="chain" id="PRO_5047274495" evidence="1">
    <location>
        <begin position="24"/>
        <end position="259"/>
    </location>
</feature>
<dbReference type="InterPro" id="IPR006597">
    <property type="entry name" value="Sel1-like"/>
</dbReference>